<keyword evidence="3" id="KW-0547">Nucleotide-binding</keyword>
<comment type="caution">
    <text evidence="7">The sequence shown here is derived from an EMBL/GenBank/DDBJ whole genome shotgun (WGS) entry which is preliminary data.</text>
</comment>
<gene>
    <name evidence="7" type="ORF">QO018_003920</name>
</gene>
<evidence type="ECO:0000259" key="6">
    <source>
        <dbReference type="Pfam" id="PF00294"/>
    </source>
</evidence>
<dbReference type="Pfam" id="PF00294">
    <property type="entry name" value="PfkB"/>
    <property type="match status" value="1"/>
</dbReference>
<evidence type="ECO:0000313" key="8">
    <source>
        <dbReference type="Proteomes" id="UP001244552"/>
    </source>
</evidence>
<dbReference type="InterPro" id="IPR029056">
    <property type="entry name" value="Ribokinase-like"/>
</dbReference>
<keyword evidence="2 7" id="KW-0808">Transferase</keyword>
<evidence type="ECO:0000256" key="2">
    <source>
        <dbReference type="ARBA" id="ARBA00022679"/>
    </source>
</evidence>
<protein>
    <submittedName>
        <fullName evidence="7">Fructokinase</fullName>
        <ecNumber evidence="7">2.7.1.4</ecNumber>
    </submittedName>
</protein>
<evidence type="ECO:0000256" key="1">
    <source>
        <dbReference type="ARBA" id="ARBA00010688"/>
    </source>
</evidence>
<dbReference type="Proteomes" id="UP001244552">
    <property type="component" value="Unassembled WGS sequence"/>
</dbReference>
<comment type="similarity">
    <text evidence="1">Belongs to the carbohydrate kinase PfkB family.</text>
</comment>
<dbReference type="GO" id="GO:0008865">
    <property type="term" value="F:fructokinase activity"/>
    <property type="evidence" value="ECO:0007669"/>
    <property type="project" value="UniProtKB-EC"/>
</dbReference>
<evidence type="ECO:0000313" key="7">
    <source>
        <dbReference type="EMBL" id="MDQ0535042.1"/>
    </source>
</evidence>
<dbReference type="CDD" id="cd01167">
    <property type="entry name" value="bac_FRK"/>
    <property type="match status" value="1"/>
</dbReference>
<dbReference type="RefSeq" id="WP_209986548.1">
    <property type="nucleotide sequence ID" value="NZ_JAGINO010000019.1"/>
</dbReference>
<accession>A0ABU0MNJ2</accession>
<dbReference type="InterPro" id="IPR002173">
    <property type="entry name" value="Carboh/pur_kinase_PfkB_CS"/>
</dbReference>
<dbReference type="EMBL" id="JAUSVU010000015">
    <property type="protein sequence ID" value="MDQ0535042.1"/>
    <property type="molecule type" value="Genomic_DNA"/>
</dbReference>
<keyword evidence="4" id="KW-0418">Kinase</keyword>
<dbReference type="InterPro" id="IPR050306">
    <property type="entry name" value="PfkB_Carbo_kinase"/>
</dbReference>
<evidence type="ECO:0000256" key="4">
    <source>
        <dbReference type="ARBA" id="ARBA00022777"/>
    </source>
</evidence>
<keyword evidence="5" id="KW-0067">ATP-binding</keyword>
<organism evidence="7 8">
    <name type="scientific">Azospirillum picis</name>
    <dbReference type="NCBI Taxonomy" id="488438"/>
    <lineage>
        <taxon>Bacteria</taxon>
        <taxon>Pseudomonadati</taxon>
        <taxon>Pseudomonadota</taxon>
        <taxon>Alphaproteobacteria</taxon>
        <taxon>Rhodospirillales</taxon>
        <taxon>Azospirillaceae</taxon>
        <taxon>Azospirillum</taxon>
    </lineage>
</organism>
<sequence>MTALPQGDGSPDAPRMDTPRIDALCMGEVLIDFMPAGPMAPGTLGGFTPAPGGAPANVAVGLARLGVRSAFLGRTAADGFGRFLARALSDGGVDVRCLRRSAGARTPVAFVSLDEAGEREFLFYGEPMAGFSAADLDLEAVGAASLLHSGSIGLIDPASREAGLLAVETARRNGRLVSFDANLRLSLWPDRGMAERMIRRGIADAAIVKLSDEELDFLTGTTDPAGARTLWHDGLRLLVVTHGRDGCTFLTGDACERVPGLAVATVDTTGAGDAFVAALLAGILEDVGTAFTPGRLRAACRFANAAGALATTAPGAIPALPDRAAVERLLAGGEK</sequence>
<dbReference type="EC" id="2.7.1.4" evidence="7"/>
<dbReference type="Gene3D" id="3.40.1190.20">
    <property type="match status" value="1"/>
</dbReference>
<keyword evidence="8" id="KW-1185">Reference proteome</keyword>
<dbReference type="PANTHER" id="PTHR43085:SF1">
    <property type="entry name" value="PSEUDOURIDINE KINASE-RELATED"/>
    <property type="match status" value="1"/>
</dbReference>
<reference evidence="7 8" key="1">
    <citation type="submission" date="2023-07" db="EMBL/GenBank/DDBJ databases">
        <title>Genomic Encyclopedia of Type Strains, Phase IV (KMG-IV): sequencing the most valuable type-strain genomes for metagenomic binning, comparative biology and taxonomic classification.</title>
        <authorList>
            <person name="Goeker M."/>
        </authorList>
    </citation>
    <scope>NUCLEOTIDE SEQUENCE [LARGE SCALE GENOMIC DNA]</scope>
    <source>
        <strain evidence="7 8">DSM 19922</strain>
    </source>
</reference>
<dbReference type="PANTHER" id="PTHR43085">
    <property type="entry name" value="HEXOKINASE FAMILY MEMBER"/>
    <property type="match status" value="1"/>
</dbReference>
<feature type="domain" description="Carbohydrate kinase PfkB" evidence="6">
    <location>
        <begin position="23"/>
        <end position="322"/>
    </location>
</feature>
<dbReference type="InterPro" id="IPR011611">
    <property type="entry name" value="PfkB_dom"/>
</dbReference>
<evidence type="ECO:0000256" key="3">
    <source>
        <dbReference type="ARBA" id="ARBA00022741"/>
    </source>
</evidence>
<name>A0ABU0MNJ2_9PROT</name>
<dbReference type="SUPFAM" id="SSF53613">
    <property type="entry name" value="Ribokinase-like"/>
    <property type="match status" value="1"/>
</dbReference>
<dbReference type="PROSITE" id="PS00584">
    <property type="entry name" value="PFKB_KINASES_2"/>
    <property type="match status" value="1"/>
</dbReference>
<proteinExistence type="inferred from homology"/>
<evidence type="ECO:0000256" key="5">
    <source>
        <dbReference type="ARBA" id="ARBA00022840"/>
    </source>
</evidence>